<dbReference type="InParanoid" id="A0A0D2VM19"/>
<dbReference type="SMART" id="SM00320">
    <property type="entry name" value="WD40"/>
    <property type="match status" value="5"/>
</dbReference>
<proteinExistence type="predicted"/>
<dbReference type="PROSITE" id="PS50082">
    <property type="entry name" value="WD_REPEATS_2"/>
    <property type="match status" value="2"/>
</dbReference>
<dbReference type="SUPFAM" id="SSF50978">
    <property type="entry name" value="WD40 repeat-like"/>
    <property type="match status" value="1"/>
</dbReference>
<dbReference type="PRINTS" id="PR00320">
    <property type="entry name" value="GPROTEINBRPT"/>
</dbReference>
<keyword evidence="1 3" id="KW-0853">WD repeat</keyword>
<organism evidence="4 5">
    <name type="scientific">Capsaspora owczarzaki (strain ATCC 30864)</name>
    <dbReference type="NCBI Taxonomy" id="595528"/>
    <lineage>
        <taxon>Eukaryota</taxon>
        <taxon>Filasterea</taxon>
        <taxon>Capsaspora</taxon>
    </lineage>
</organism>
<dbReference type="InterPro" id="IPR020472">
    <property type="entry name" value="WD40_PAC1"/>
</dbReference>
<dbReference type="STRING" id="595528.A0A0D2VM19"/>
<dbReference type="InterPro" id="IPR001680">
    <property type="entry name" value="WD40_rpt"/>
</dbReference>
<evidence type="ECO:0000313" key="5">
    <source>
        <dbReference type="Proteomes" id="UP000008743"/>
    </source>
</evidence>
<dbReference type="OrthoDB" id="10262475at2759"/>
<evidence type="ECO:0000256" key="3">
    <source>
        <dbReference type="PROSITE-ProRule" id="PRU00221"/>
    </source>
</evidence>
<sequence length="329" mass="35569">MSSPAEFQLASPPSDGISSVTFAPAGSLNTDMLLASCWDSTLRLYNAATNTLLANFAHASAVLDSTFGPEGRVCYSGAVDGSLSSCDITTGAQSTLGGHAQGIRCVKFDPATGLVVTGSWDESVKLWDARTARCVSTHQQSAKVFAMACTSDSKLIVGTADRHILIWDLRKMESVLQRRESSLKFQTRCIQPFSNGHGYVLGSIEGRIAVEYIDPSPAVQQKKYAFKCHRVPINGVNTIYPVNSISFHPLYNTFASGGGDGIVSIWDGLNKRRICQLRPYPTSIASLAFNHDGSLLAIASSYTFEEGEKDMPNDAIFIRRITDADVQPK</sequence>
<dbReference type="InterPro" id="IPR015943">
    <property type="entry name" value="WD40/YVTN_repeat-like_dom_sf"/>
</dbReference>
<keyword evidence="2" id="KW-0677">Repeat</keyword>
<dbReference type="FunCoup" id="A0A0D2VM19">
    <property type="interactions" value="451"/>
</dbReference>
<evidence type="ECO:0000256" key="2">
    <source>
        <dbReference type="ARBA" id="ARBA00022737"/>
    </source>
</evidence>
<keyword evidence="5" id="KW-1185">Reference proteome</keyword>
<dbReference type="PANTHER" id="PTHR10971">
    <property type="entry name" value="MRNA EXPORT FACTOR AND BUB3"/>
    <property type="match status" value="1"/>
</dbReference>
<evidence type="ECO:0000256" key="1">
    <source>
        <dbReference type="ARBA" id="ARBA00022574"/>
    </source>
</evidence>
<dbReference type="PROSITE" id="PS50294">
    <property type="entry name" value="WD_REPEATS_REGION"/>
    <property type="match status" value="1"/>
</dbReference>
<dbReference type="PROSITE" id="PS00678">
    <property type="entry name" value="WD_REPEATS_1"/>
    <property type="match status" value="1"/>
</dbReference>
<dbReference type="PhylomeDB" id="A0A0D2VM19"/>
<accession>A0A0D2VM19</accession>
<dbReference type="RefSeq" id="XP_004349076.1">
    <property type="nucleotide sequence ID" value="XM_004349026.2"/>
</dbReference>
<dbReference type="Gene3D" id="2.130.10.10">
    <property type="entry name" value="YVTN repeat-like/Quinoprotein amine dehydrogenase"/>
    <property type="match status" value="1"/>
</dbReference>
<evidence type="ECO:0000313" key="4">
    <source>
        <dbReference type="EMBL" id="KJE91147.1"/>
    </source>
</evidence>
<dbReference type="Proteomes" id="UP000008743">
    <property type="component" value="Unassembled WGS sequence"/>
</dbReference>
<dbReference type="Pfam" id="PF00400">
    <property type="entry name" value="WD40"/>
    <property type="match status" value="4"/>
</dbReference>
<protein>
    <submittedName>
        <fullName evidence="4">Testis mitotic checkpoint BUB3</fullName>
    </submittedName>
</protein>
<dbReference type="InterPro" id="IPR036322">
    <property type="entry name" value="WD40_repeat_dom_sf"/>
</dbReference>
<dbReference type="eggNOG" id="KOG1036">
    <property type="taxonomic scope" value="Eukaryota"/>
</dbReference>
<reference evidence="5" key="1">
    <citation type="submission" date="2011-02" db="EMBL/GenBank/DDBJ databases">
        <title>The Genome Sequence of Capsaspora owczarzaki ATCC 30864.</title>
        <authorList>
            <person name="Russ C."/>
            <person name="Cuomo C."/>
            <person name="Burger G."/>
            <person name="Gray M.W."/>
            <person name="Holland P.W.H."/>
            <person name="King N."/>
            <person name="Lang F.B.F."/>
            <person name="Roger A.J."/>
            <person name="Ruiz-Trillo I."/>
            <person name="Young S.K."/>
            <person name="Zeng Q."/>
            <person name="Gargeya S."/>
            <person name="Alvarado L."/>
            <person name="Berlin A."/>
            <person name="Chapman S.B."/>
            <person name="Chen Z."/>
            <person name="Freedman E."/>
            <person name="Gellesch M."/>
            <person name="Goldberg J."/>
            <person name="Griggs A."/>
            <person name="Gujja S."/>
            <person name="Heilman E."/>
            <person name="Heiman D."/>
            <person name="Howarth C."/>
            <person name="Mehta T."/>
            <person name="Neiman D."/>
            <person name="Pearson M."/>
            <person name="Roberts A."/>
            <person name="Saif S."/>
            <person name="Shea T."/>
            <person name="Shenoy N."/>
            <person name="Sisk P."/>
            <person name="Stolte C."/>
            <person name="Sykes S."/>
            <person name="White J."/>
            <person name="Yandava C."/>
            <person name="Haas B."/>
            <person name="Nusbaum C."/>
            <person name="Birren B."/>
        </authorList>
    </citation>
    <scope>NUCLEOTIDE SEQUENCE</scope>
    <source>
        <strain evidence="5">ATCC 30864</strain>
    </source>
</reference>
<gene>
    <name evidence="4" type="ORF">CAOG_002326</name>
</gene>
<dbReference type="InterPro" id="IPR019775">
    <property type="entry name" value="WD40_repeat_CS"/>
</dbReference>
<feature type="repeat" description="WD" evidence="3">
    <location>
        <begin position="96"/>
        <end position="137"/>
    </location>
</feature>
<name>A0A0D2VM19_CAPO3</name>
<feature type="repeat" description="WD" evidence="3">
    <location>
        <begin position="242"/>
        <end position="267"/>
    </location>
</feature>
<dbReference type="OMA" id="WDSTLHI"/>
<dbReference type="EMBL" id="KE346362">
    <property type="protein sequence ID" value="KJE91147.1"/>
    <property type="molecule type" value="Genomic_DNA"/>
</dbReference>
<dbReference type="AlphaFoldDB" id="A0A0D2VM19"/>